<reference evidence="1 2" key="1">
    <citation type="journal article" date="2016" name="Sci. Rep.">
        <title>Complete genome sequence and transcriptomic analysis of a novel marine strain Bacillus weihaiensis reveals the mechanism of brown algae degradation.</title>
        <authorList>
            <person name="Zhu Y."/>
            <person name="Chen P."/>
            <person name="Bao Y."/>
            <person name="Men Y."/>
            <person name="Zeng Y."/>
            <person name="Yang J."/>
            <person name="Sun J."/>
            <person name="Sun Y."/>
        </authorList>
    </citation>
    <scope>NUCLEOTIDE SEQUENCE [LARGE SCALE GENOMIC DNA]</scope>
    <source>
        <strain evidence="1 2">Alg07</strain>
    </source>
</reference>
<keyword evidence="2" id="KW-1185">Reference proteome</keyword>
<accession>A0A1L3MNI4</accession>
<name>A0A1L3MNI4_9BACI</name>
<evidence type="ECO:0000313" key="2">
    <source>
        <dbReference type="Proteomes" id="UP000181936"/>
    </source>
</evidence>
<dbReference type="STRING" id="1547283.A9C19_03530"/>
<sequence>MNELILFVSVYKVKKSSIRDENIDLLKKLSLINRMIDFPKKMKTFSKFLMSEPCFQLYLMVRLT</sequence>
<dbReference type="KEGG" id="bwh:A9C19_03530"/>
<evidence type="ECO:0000313" key="1">
    <source>
        <dbReference type="EMBL" id="APH03906.1"/>
    </source>
</evidence>
<dbReference type="AlphaFoldDB" id="A0A1L3MNI4"/>
<dbReference type="Proteomes" id="UP000181936">
    <property type="component" value="Chromosome"/>
</dbReference>
<protein>
    <submittedName>
        <fullName evidence="1">Uncharacterized protein</fullName>
    </submittedName>
</protein>
<proteinExistence type="predicted"/>
<gene>
    <name evidence="1" type="ORF">A9C19_03530</name>
</gene>
<dbReference type="EMBL" id="CP016020">
    <property type="protein sequence ID" value="APH03906.1"/>
    <property type="molecule type" value="Genomic_DNA"/>
</dbReference>
<organism evidence="1 2">
    <name type="scientific">Bacillus weihaiensis</name>
    <dbReference type="NCBI Taxonomy" id="1547283"/>
    <lineage>
        <taxon>Bacteria</taxon>
        <taxon>Bacillati</taxon>
        <taxon>Bacillota</taxon>
        <taxon>Bacilli</taxon>
        <taxon>Bacillales</taxon>
        <taxon>Bacillaceae</taxon>
        <taxon>Bacillus</taxon>
    </lineage>
</organism>